<keyword evidence="1" id="KW-0472">Membrane</keyword>
<feature type="domain" description="Type IV secretion system coupling protein TraD DNA-binding" evidence="2">
    <location>
        <begin position="126"/>
        <end position="251"/>
    </location>
</feature>
<gene>
    <name evidence="4" type="ORF">HLH33_17605</name>
</gene>
<dbReference type="EMBL" id="JABEQG010000057">
    <property type="protein sequence ID" value="MBB2158089.1"/>
    <property type="molecule type" value="Genomic_DNA"/>
</dbReference>
<protein>
    <submittedName>
        <fullName evidence="4">Type IV secretion system DNA-binding domain-containing protein</fullName>
    </submittedName>
</protein>
<feature type="domain" description="TraD/TraG TraM recognition site" evidence="3">
    <location>
        <begin position="437"/>
        <end position="504"/>
    </location>
</feature>
<keyword evidence="1" id="KW-0812">Transmembrane</keyword>
<evidence type="ECO:0000313" key="5">
    <source>
        <dbReference type="Proteomes" id="UP000550787"/>
    </source>
</evidence>
<name>A0A7W4I8C3_GLUDI</name>
<keyword evidence="1" id="KW-1133">Transmembrane helix</keyword>
<dbReference type="Gene3D" id="3.40.50.300">
    <property type="entry name" value="P-loop containing nucleotide triphosphate hydrolases"/>
    <property type="match status" value="2"/>
</dbReference>
<dbReference type="InterPro" id="IPR019476">
    <property type="entry name" value="T4SS_TraD_DNA-bd"/>
</dbReference>
<organism evidence="4 5">
    <name type="scientific">Gluconacetobacter diazotrophicus</name>
    <name type="common">Acetobacter diazotrophicus</name>
    <dbReference type="NCBI Taxonomy" id="33996"/>
    <lineage>
        <taxon>Bacteria</taxon>
        <taxon>Pseudomonadati</taxon>
        <taxon>Pseudomonadota</taxon>
        <taxon>Alphaproteobacteria</taxon>
        <taxon>Acetobacterales</taxon>
        <taxon>Acetobacteraceae</taxon>
        <taxon>Gluconacetobacter</taxon>
    </lineage>
</organism>
<dbReference type="SUPFAM" id="SSF52540">
    <property type="entry name" value="P-loop containing nucleoside triphosphate hydrolases"/>
    <property type="match status" value="1"/>
</dbReference>
<feature type="non-terminal residue" evidence="4">
    <location>
        <position position="1"/>
    </location>
</feature>
<evidence type="ECO:0000256" key="1">
    <source>
        <dbReference type="SAM" id="Phobius"/>
    </source>
</evidence>
<dbReference type="Pfam" id="PF12696">
    <property type="entry name" value="TraG-D_C"/>
    <property type="match status" value="1"/>
</dbReference>
<dbReference type="PANTHER" id="PTHR30121:SF6">
    <property type="entry name" value="SLR6007 PROTEIN"/>
    <property type="match status" value="1"/>
</dbReference>
<evidence type="ECO:0000259" key="3">
    <source>
        <dbReference type="Pfam" id="PF12696"/>
    </source>
</evidence>
<dbReference type="AlphaFoldDB" id="A0A7W4I8C3"/>
<reference evidence="4 5" key="1">
    <citation type="submission" date="2020-04" db="EMBL/GenBank/DDBJ databases">
        <title>Description of novel Gluconacetobacter.</title>
        <authorList>
            <person name="Sombolestani A."/>
        </authorList>
    </citation>
    <scope>NUCLEOTIDE SEQUENCE [LARGE SCALE GENOMIC DNA]</scope>
    <source>
        <strain evidence="4 5">LMG 7603</strain>
    </source>
</reference>
<dbReference type="Pfam" id="PF10412">
    <property type="entry name" value="TrwB_AAD_bind"/>
    <property type="match status" value="1"/>
</dbReference>
<dbReference type="CDD" id="cd01127">
    <property type="entry name" value="TrwB_TraG_TraD_VirD4"/>
    <property type="match status" value="1"/>
</dbReference>
<keyword evidence="4" id="KW-0238">DNA-binding</keyword>
<dbReference type="InterPro" id="IPR027417">
    <property type="entry name" value="P-loop_NTPase"/>
</dbReference>
<comment type="caution">
    <text evidence="4">The sequence shown here is derived from an EMBL/GenBank/DDBJ whole genome shotgun (WGS) entry which is preliminary data.</text>
</comment>
<dbReference type="InterPro" id="IPR051162">
    <property type="entry name" value="T4SS_component"/>
</dbReference>
<accession>A0A7W4I8C3</accession>
<dbReference type="InterPro" id="IPR032689">
    <property type="entry name" value="TraG-D_C"/>
</dbReference>
<evidence type="ECO:0000313" key="4">
    <source>
        <dbReference type="EMBL" id="MBB2158089.1"/>
    </source>
</evidence>
<dbReference type="Proteomes" id="UP000550787">
    <property type="component" value="Unassembled WGS sequence"/>
</dbReference>
<dbReference type="RefSeq" id="WP_183116533.1">
    <property type="nucleotide sequence ID" value="NZ_JABEQG010000057.1"/>
</dbReference>
<sequence length="742" mass="81246">ITPLTPGQLLRGSVRHGSILNENFRPYRVSSRWKSTALAATTFFVPALTSLTLPVAAAYAGFVMTRPITMPLRLPANSRRKDFGNPVAHKKRPGVDVPGPAAGDYLLGWDENTGQQIWVSGREDLTMHGILPGATGSGKTQFIYSLLSNTLAQGSGFTLIDGKASNKLPFTVAALARRFGREADVRVLNMLVSEGDRRTNTWNPFTTVNAEGMTELLLTLFLPDEGDSGGGSSKFFKDRADALIRGMAHVFVWVRDNLKIPMTSETIRAMFSDIEALRSLTERLEFRYYSFEKRDFATVTLDGRQFPTALLDPVRFYVKETGGFSAKASTDDQAKVREQHGYVVGGFAKTFTQMSSTLGHIFRCDVPDIDFHDIIYNRRILVVMLPSLENHPDTNAALGKAVITAFRYAMAAALGTSIEGNYEDLVENRPSSARTPYLMVADEVGYFASRGLDLMMAQGRELNISLWLSFQEVGSLYATLGRDRAVPLLGNPKLKIFENIEDAGPTREWLEGVGGTMQVSVLPGYDTSPGLGLYQGQQRADIREVKRISWSDIQKLRQGQAIMLFRGKRVYTRLFYAGIEPTGEGRVFPTIEPSRERPRQVTPSTGAGVESITAQLAAGADIYQESALQAPEGVIGVLYERMGRILDRPGSPLNDAHDLLGPLIASHATGADARPFGGLFTRLPIPTPARSTGIPDIPDQSVDAALIDQLVAFETAIGTPHQEAREHVVAALNAHARGRARP</sequence>
<proteinExistence type="predicted"/>
<evidence type="ECO:0000259" key="2">
    <source>
        <dbReference type="Pfam" id="PF10412"/>
    </source>
</evidence>
<dbReference type="GO" id="GO:0003677">
    <property type="term" value="F:DNA binding"/>
    <property type="evidence" value="ECO:0007669"/>
    <property type="project" value="UniProtKB-KW"/>
</dbReference>
<dbReference type="PANTHER" id="PTHR30121">
    <property type="entry name" value="UNCHARACTERIZED PROTEIN YJGR-RELATED"/>
    <property type="match status" value="1"/>
</dbReference>
<feature type="transmembrane region" description="Helical" evidence="1">
    <location>
        <begin position="37"/>
        <end position="62"/>
    </location>
</feature>